<accession>A0ABY7WQK6</accession>
<dbReference type="Proteomes" id="UP001221558">
    <property type="component" value="Chromosome"/>
</dbReference>
<dbReference type="CDD" id="cd01185">
    <property type="entry name" value="INTN1_C_like"/>
    <property type="match status" value="1"/>
</dbReference>
<evidence type="ECO:0000256" key="1">
    <source>
        <dbReference type="ARBA" id="ARBA00023172"/>
    </source>
</evidence>
<evidence type="ECO:0000259" key="2">
    <source>
        <dbReference type="PROSITE" id="PS51898"/>
    </source>
</evidence>
<evidence type="ECO:0000313" key="4">
    <source>
        <dbReference type="Proteomes" id="UP001221558"/>
    </source>
</evidence>
<evidence type="ECO:0000313" key="3">
    <source>
        <dbReference type="EMBL" id="WDF69614.1"/>
    </source>
</evidence>
<name>A0ABY7WQK6_9SPHI</name>
<dbReference type="PANTHER" id="PTHR30349">
    <property type="entry name" value="PHAGE INTEGRASE-RELATED"/>
    <property type="match status" value="1"/>
</dbReference>
<keyword evidence="1" id="KW-0233">DNA recombination</keyword>
<organism evidence="3 4">
    <name type="scientific">Sphingobacterium oryzagri</name>
    <dbReference type="NCBI Taxonomy" id="3025669"/>
    <lineage>
        <taxon>Bacteria</taxon>
        <taxon>Pseudomonadati</taxon>
        <taxon>Bacteroidota</taxon>
        <taxon>Sphingobacteriia</taxon>
        <taxon>Sphingobacteriales</taxon>
        <taxon>Sphingobacteriaceae</taxon>
        <taxon>Sphingobacterium</taxon>
    </lineage>
</organism>
<dbReference type="EMBL" id="CP117880">
    <property type="protein sequence ID" value="WDF69614.1"/>
    <property type="molecule type" value="Genomic_DNA"/>
</dbReference>
<dbReference type="InterPro" id="IPR002104">
    <property type="entry name" value="Integrase_catalytic"/>
</dbReference>
<dbReference type="Gene3D" id="1.10.443.10">
    <property type="entry name" value="Intergrase catalytic core"/>
    <property type="match status" value="1"/>
</dbReference>
<proteinExistence type="predicted"/>
<dbReference type="InterPro" id="IPR011010">
    <property type="entry name" value="DNA_brk_join_enz"/>
</dbReference>
<feature type="domain" description="Tyr recombinase" evidence="2">
    <location>
        <begin position="1"/>
        <end position="107"/>
    </location>
</feature>
<protein>
    <submittedName>
        <fullName evidence="3">Site-specific integrase</fullName>
    </submittedName>
</protein>
<dbReference type="SUPFAM" id="SSF56349">
    <property type="entry name" value="DNA breaking-rejoining enzymes"/>
    <property type="match status" value="1"/>
</dbReference>
<gene>
    <name evidence="3" type="ORF">PQ465_04355</name>
</gene>
<sequence length="119" mass="13474">MVKVPLLPHALALIEKYQVHPKASNERRLFPVISNERMNGYLKEIADICGITKNLTFHLARHTFATTITLSNGVPIESVSSMLGHNSIRTTQIYAKVIEDKLSKDMFDLRDKMKPPSQL</sequence>
<dbReference type="InterPro" id="IPR013762">
    <property type="entry name" value="Integrase-like_cat_sf"/>
</dbReference>
<reference evidence="3 4" key="1">
    <citation type="submission" date="2023-02" db="EMBL/GenBank/DDBJ databases">
        <title>Genome sequence of Sphingobacterium sp. KACC 22765.</title>
        <authorList>
            <person name="Kim S."/>
            <person name="Heo J."/>
            <person name="Kwon S.-W."/>
        </authorList>
    </citation>
    <scope>NUCLEOTIDE SEQUENCE [LARGE SCALE GENOMIC DNA]</scope>
    <source>
        <strain evidence="3 4">KACC 22765</strain>
    </source>
</reference>
<dbReference type="PROSITE" id="PS51898">
    <property type="entry name" value="TYR_RECOMBINASE"/>
    <property type="match status" value="1"/>
</dbReference>
<dbReference type="InterPro" id="IPR050090">
    <property type="entry name" value="Tyrosine_recombinase_XerCD"/>
</dbReference>
<dbReference type="Pfam" id="PF00589">
    <property type="entry name" value="Phage_integrase"/>
    <property type="match status" value="1"/>
</dbReference>
<dbReference type="RefSeq" id="WP_274268327.1">
    <property type="nucleotide sequence ID" value="NZ_CP117880.1"/>
</dbReference>
<keyword evidence="4" id="KW-1185">Reference proteome</keyword>
<dbReference type="PANTHER" id="PTHR30349:SF64">
    <property type="entry name" value="PROPHAGE INTEGRASE INTD-RELATED"/>
    <property type="match status" value="1"/>
</dbReference>